<name>A0A812W9X3_9DINO</name>
<reference evidence="1" key="1">
    <citation type="submission" date="2021-02" db="EMBL/GenBank/DDBJ databases">
        <authorList>
            <person name="Dougan E. K."/>
            <person name="Rhodes N."/>
            <person name="Thang M."/>
            <person name="Chan C."/>
        </authorList>
    </citation>
    <scope>NUCLEOTIDE SEQUENCE</scope>
</reference>
<organism evidence="1 2">
    <name type="scientific">Symbiodinium necroappetens</name>
    <dbReference type="NCBI Taxonomy" id="1628268"/>
    <lineage>
        <taxon>Eukaryota</taxon>
        <taxon>Sar</taxon>
        <taxon>Alveolata</taxon>
        <taxon>Dinophyceae</taxon>
        <taxon>Suessiales</taxon>
        <taxon>Symbiodiniaceae</taxon>
        <taxon>Symbiodinium</taxon>
    </lineage>
</organism>
<gene>
    <name evidence="1" type="ORF">SNEC2469_LOCUS19004</name>
</gene>
<dbReference type="EMBL" id="CAJNJA010032286">
    <property type="protein sequence ID" value="CAE7665712.1"/>
    <property type="molecule type" value="Genomic_DNA"/>
</dbReference>
<accession>A0A812W9X3</accession>
<dbReference type="AlphaFoldDB" id="A0A812W9X3"/>
<keyword evidence="2" id="KW-1185">Reference proteome</keyword>
<proteinExistence type="predicted"/>
<evidence type="ECO:0000313" key="2">
    <source>
        <dbReference type="Proteomes" id="UP000601435"/>
    </source>
</evidence>
<dbReference type="Proteomes" id="UP000601435">
    <property type="component" value="Unassembled WGS sequence"/>
</dbReference>
<comment type="caution">
    <text evidence="1">The sequence shown here is derived from an EMBL/GenBank/DDBJ whole genome shotgun (WGS) entry which is preliminary data.</text>
</comment>
<dbReference type="OrthoDB" id="419100at2759"/>
<evidence type="ECO:0000313" key="1">
    <source>
        <dbReference type="EMBL" id="CAE7665712.1"/>
    </source>
</evidence>
<protein>
    <submittedName>
        <fullName evidence="1">Uncharacterized protein</fullName>
    </submittedName>
</protein>
<sequence length="348" mass="39756">MRRRADVTPAEVRAFIAPLSLDCGSKRRSWPTRRRRLRRRRCGRSRIRGPDGYPRFGSKVHDLLTKEAAVDVPALQAELSEKAQEALRRGHHCDASVFDGEVLCISLPSCKSRRRHTEKELTCWGFPLPRFVEALGPNDEEVLRWFNSPRVAKFPPCFRCGLVTDCCCANNDMLLEQVANWLSFRKAWTEIANSTKEWHLLVEDDVKFTHKAAECWNELVTPELLQENAGEPCLVRCGWQLGLEYVDEDPPELLNDAVRMSNHCSLLNRAMAQELLLGSSEHISATSDVYTHEVVAVNFNHFTMFPPISYDLSFALKVPSLIRPKGIHQDDIRHAMAVERARPSERKL</sequence>